<dbReference type="EMBL" id="JAHQIW010006985">
    <property type="protein sequence ID" value="KAJ1371477.1"/>
    <property type="molecule type" value="Genomic_DNA"/>
</dbReference>
<evidence type="ECO:0000313" key="2">
    <source>
        <dbReference type="Proteomes" id="UP001196413"/>
    </source>
</evidence>
<keyword evidence="2" id="KW-1185">Reference proteome</keyword>
<dbReference type="AlphaFoldDB" id="A0AAD5R8E1"/>
<organism evidence="1 2">
    <name type="scientific">Parelaphostrongylus tenuis</name>
    <name type="common">Meningeal worm</name>
    <dbReference type="NCBI Taxonomy" id="148309"/>
    <lineage>
        <taxon>Eukaryota</taxon>
        <taxon>Metazoa</taxon>
        <taxon>Ecdysozoa</taxon>
        <taxon>Nematoda</taxon>
        <taxon>Chromadorea</taxon>
        <taxon>Rhabditida</taxon>
        <taxon>Rhabditina</taxon>
        <taxon>Rhabditomorpha</taxon>
        <taxon>Strongyloidea</taxon>
        <taxon>Metastrongylidae</taxon>
        <taxon>Parelaphostrongylus</taxon>
    </lineage>
</organism>
<protein>
    <submittedName>
        <fullName evidence="1">Uncharacterized protein</fullName>
    </submittedName>
</protein>
<evidence type="ECO:0000313" key="1">
    <source>
        <dbReference type="EMBL" id="KAJ1371477.1"/>
    </source>
</evidence>
<reference evidence="1" key="1">
    <citation type="submission" date="2021-06" db="EMBL/GenBank/DDBJ databases">
        <title>Parelaphostrongylus tenuis whole genome reference sequence.</title>
        <authorList>
            <person name="Garwood T.J."/>
            <person name="Larsen P.A."/>
            <person name="Fountain-Jones N.M."/>
            <person name="Garbe J.R."/>
            <person name="Macchietto M.G."/>
            <person name="Kania S.A."/>
            <person name="Gerhold R.W."/>
            <person name="Richards J.E."/>
            <person name="Wolf T.M."/>
        </authorList>
    </citation>
    <scope>NUCLEOTIDE SEQUENCE</scope>
    <source>
        <strain evidence="1">MNPRO001-30</strain>
        <tissue evidence="1">Meninges</tissue>
    </source>
</reference>
<gene>
    <name evidence="1" type="ORF">KIN20_033438</name>
</gene>
<dbReference type="Proteomes" id="UP001196413">
    <property type="component" value="Unassembled WGS sequence"/>
</dbReference>
<accession>A0AAD5R8E1</accession>
<name>A0AAD5R8E1_PARTN</name>
<comment type="caution">
    <text evidence="1">The sequence shown here is derived from an EMBL/GenBank/DDBJ whole genome shotgun (WGS) entry which is preliminary data.</text>
</comment>
<proteinExistence type="predicted"/>
<sequence>MRAGRTTVICFEDIQLNYPATKVATMCSLHITKMRHRLIVARKRTGYRNCEGQWEIQPFSGTQAEK</sequence>